<evidence type="ECO:0000313" key="6">
    <source>
        <dbReference type="Proteomes" id="UP000092598"/>
    </source>
</evidence>
<dbReference type="Pfam" id="PF05719">
    <property type="entry name" value="GPP34"/>
    <property type="match status" value="1"/>
</dbReference>
<accession>A0A1B1MHH0</accession>
<dbReference type="Gene3D" id="1.10.3630.10">
    <property type="entry name" value="yeast vps74-n-term truncation variant domain like"/>
    <property type="match status" value="1"/>
</dbReference>
<keyword evidence="4" id="KW-0472">Membrane</keyword>
<evidence type="ECO:0000313" key="5">
    <source>
        <dbReference type="EMBL" id="ANS68065.1"/>
    </source>
</evidence>
<dbReference type="GO" id="GO:0012505">
    <property type="term" value="C:endomembrane system"/>
    <property type="evidence" value="ECO:0007669"/>
    <property type="project" value="UniProtKB-ARBA"/>
</dbReference>
<dbReference type="STRING" id="1915.SLINC_5841"/>
<name>A0A1B1MHH0_STRLN</name>
<sequence>MSVLAQDLALLLLDDDTGRSTVDVGRRHRAVGSAILLDLARAGRLRVETPEGRPRDARPVVVDGPPTGDPVLDQALDAVAAKEMKLGWAAETIGHDSWRPLLDALVERGLLRHEKGRFLGLVRTNSWPAADGTHEAEVVGRIRAAVVDGQRPDETTVLLVMILRAIGALPAVLSAEDAKSVDERAKRLVEEYERGEGADRPWREVFKGLDTGLLVVLLAG</sequence>
<dbReference type="Proteomes" id="UP000092598">
    <property type="component" value="Chromosome"/>
</dbReference>
<dbReference type="EMBL" id="CP016438">
    <property type="protein sequence ID" value="ANS68065.1"/>
    <property type="molecule type" value="Genomic_DNA"/>
</dbReference>
<dbReference type="GO" id="GO:0005737">
    <property type="term" value="C:cytoplasm"/>
    <property type="evidence" value="ECO:0007669"/>
    <property type="project" value="UniProtKB-ARBA"/>
</dbReference>
<dbReference type="OrthoDB" id="4962633at2"/>
<keyword evidence="2" id="KW-0333">Golgi apparatus</keyword>
<organism evidence="5 6">
    <name type="scientific">Streptomyces lincolnensis</name>
    <dbReference type="NCBI Taxonomy" id="1915"/>
    <lineage>
        <taxon>Bacteria</taxon>
        <taxon>Bacillati</taxon>
        <taxon>Actinomycetota</taxon>
        <taxon>Actinomycetes</taxon>
        <taxon>Kitasatosporales</taxon>
        <taxon>Streptomycetaceae</taxon>
        <taxon>Streptomyces</taxon>
    </lineage>
</organism>
<dbReference type="KEGG" id="sls:SLINC_5841"/>
<evidence type="ECO:0000256" key="1">
    <source>
        <dbReference type="ARBA" id="ARBA00004255"/>
    </source>
</evidence>
<dbReference type="AlphaFoldDB" id="A0A1B1MHH0"/>
<reference evidence="5 6" key="1">
    <citation type="submission" date="2016-07" db="EMBL/GenBank/DDBJ databases">
        <title>Enhancement of antibiotic productionsby engineered nitrateutilization in actinobacteria.</title>
        <authorList>
            <person name="Meng S.C."/>
        </authorList>
    </citation>
    <scope>NUCLEOTIDE SEQUENCE [LARGE SCALE GENOMIC DNA]</scope>
    <source>
        <strain evidence="5 6">NRRL 2936</strain>
    </source>
</reference>
<keyword evidence="3" id="KW-0446">Lipid-binding</keyword>
<dbReference type="InterPro" id="IPR008628">
    <property type="entry name" value="GPP34-like"/>
</dbReference>
<proteinExistence type="predicted"/>
<evidence type="ECO:0000256" key="4">
    <source>
        <dbReference type="ARBA" id="ARBA00023136"/>
    </source>
</evidence>
<dbReference type="InterPro" id="IPR038261">
    <property type="entry name" value="GPP34-like_sf"/>
</dbReference>
<protein>
    <submittedName>
        <fullName evidence="5">Uncharacterized protein</fullName>
    </submittedName>
</protein>
<evidence type="ECO:0000256" key="2">
    <source>
        <dbReference type="ARBA" id="ARBA00023034"/>
    </source>
</evidence>
<gene>
    <name evidence="5" type="ORF">SLINC_5841</name>
</gene>
<evidence type="ECO:0000256" key="3">
    <source>
        <dbReference type="ARBA" id="ARBA00023121"/>
    </source>
</evidence>
<comment type="subcellular location">
    <subcellularLocation>
        <location evidence="1">Golgi apparatus membrane</location>
        <topology evidence="1">Peripheral membrane protein</topology>
        <orientation evidence="1">Cytoplasmic side</orientation>
    </subcellularLocation>
</comment>
<dbReference type="RefSeq" id="WP_067439913.1">
    <property type="nucleotide sequence ID" value="NZ_CP016438.1"/>
</dbReference>
<keyword evidence="6" id="KW-1185">Reference proteome</keyword>
<dbReference type="PATRIC" id="fig|1915.4.peg.6473"/>
<dbReference type="GO" id="GO:0070273">
    <property type="term" value="F:phosphatidylinositol-4-phosphate binding"/>
    <property type="evidence" value="ECO:0007669"/>
    <property type="project" value="InterPro"/>
</dbReference>